<dbReference type="CDD" id="cd22122">
    <property type="entry name" value="F-box_JHDM"/>
    <property type="match status" value="1"/>
</dbReference>
<feature type="region of interest" description="Disordered" evidence="6">
    <location>
        <begin position="295"/>
        <end position="348"/>
    </location>
</feature>
<accession>A0A643C3I7</accession>
<feature type="compositionally biased region" description="Pro residues" evidence="6">
    <location>
        <begin position="180"/>
        <end position="191"/>
    </location>
</feature>
<evidence type="ECO:0000256" key="4">
    <source>
        <dbReference type="ARBA" id="ARBA00022833"/>
    </source>
</evidence>
<dbReference type="EMBL" id="SGJD01002656">
    <property type="protein sequence ID" value="KAB0394839.1"/>
    <property type="molecule type" value="Genomic_DNA"/>
</dbReference>
<dbReference type="SUPFAM" id="SSF57903">
    <property type="entry name" value="FYVE/PHD zinc finger"/>
    <property type="match status" value="1"/>
</dbReference>
<dbReference type="InterPro" id="IPR013083">
    <property type="entry name" value="Znf_RING/FYVE/PHD"/>
</dbReference>
<dbReference type="PROSITE" id="PS01359">
    <property type="entry name" value="ZF_PHD_1"/>
    <property type="match status" value="1"/>
</dbReference>
<keyword evidence="9" id="KW-1185">Reference proteome</keyword>
<evidence type="ECO:0000256" key="1">
    <source>
        <dbReference type="ARBA" id="ARBA00022723"/>
    </source>
</evidence>
<dbReference type="InterPro" id="IPR019787">
    <property type="entry name" value="Znf_PHD-finger"/>
</dbReference>
<dbReference type="OrthoDB" id="5876800at2759"/>
<dbReference type="Pfam" id="PF12937">
    <property type="entry name" value="F-box-like"/>
    <property type="match status" value="1"/>
</dbReference>
<gene>
    <name evidence="8" type="ORF">E2I00_008073</name>
</gene>
<evidence type="ECO:0000256" key="6">
    <source>
        <dbReference type="SAM" id="MobiDB-lite"/>
    </source>
</evidence>
<dbReference type="InterPro" id="IPR011011">
    <property type="entry name" value="Znf_FYVE_PHD"/>
</dbReference>
<feature type="region of interest" description="Disordered" evidence="6">
    <location>
        <begin position="127"/>
        <end position="211"/>
    </location>
</feature>
<dbReference type="Pfam" id="PF16866">
    <property type="entry name" value="PHD_4"/>
    <property type="match status" value="1"/>
</dbReference>
<dbReference type="SUPFAM" id="SSF52047">
    <property type="entry name" value="RNI-like"/>
    <property type="match status" value="1"/>
</dbReference>
<evidence type="ECO:0000256" key="3">
    <source>
        <dbReference type="ARBA" id="ARBA00022786"/>
    </source>
</evidence>
<dbReference type="InterPro" id="IPR019786">
    <property type="entry name" value="Zinc_finger_PHD-type_CS"/>
</dbReference>
<evidence type="ECO:0000256" key="2">
    <source>
        <dbReference type="ARBA" id="ARBA00022771"/>
    </source>
</evidence>
<evidence type="ECO:0000313" key="8">
    <source>
        <dbReference type="EMBL" id="KAB0394839.1"/>
    </source>
</evidence>
<dbReference type="Gene3D" id="3.30.40.10">
    <property type="entry name" value="Zinc/RING finger domain, C3HC4 (zinc finger)"/>
    <property type="match status" value="1"/>
</dbReference>
<protein>
    <recommendedName>
        <fullName evidence="7">PHD-type domain-containing protein</fullName>
    </recommendedName>
</protein>
<dbReference type="PANTHER" id="PTHR23123">
    <property type="entry name" value="PHD/F-BOX CONTAINING PROTEIN"/>
    <property type="match status" value="1"/>
</dbReference>
<dbReference type="Proteomes" id="UP000437017">
    <property type="component" value="Unassembled WGS sequence"/>
</dbReference>
<proteinExistence type="predicted"/>
<keyword evidence="2 5" id="KW-0863">Zinc-finger</keyword>
<sequence>SYNFRVTKALDPDATITAPVLPHTAVCLLCGEAGKEDTVEGEEEKFGLSLMECTICNEIVHPGCLKVMALGTLEAGMGKAEGVINAEIPNCWECPRCTQEGRTSKVGAGACLGARLWVGGRLGICAEPHPQLPSPQDSGEGPGRRRADNGEEGASLGSGWKLTEEPPLPPPPPRRKGPLPAGPPPEDVPGPPKRKEREAGNEPPTPRKKGDVVQELLVGGWRVLSMVERYREEAESMLKLAAAEEEGGAGKGLRGKKEEMRACSVSQDTGYKVKGGRERHLKKVGGDACLLRGSDPGGPGLLPPRVLNPSQAFSSCHPGLPPENWEKPKPPLASAEGPAVPSPSPQREKLERFKRMCQLLERVPDTSSSSSDSDSDSDSSGTSLIFQHLGPRELCICMRVCRTWSRWCYDKRLWPRMDLSRRKSLTPPMLSGVVRRQPRALDLSWTGVSKKQLMWLLNRLQGLQELVLSGCSWLSVSALGSAPLPALRLLDLRWIEDVKDSQLRELLLPPPDTKPGAASVGSFVEGVGQGQTESRGRLQGVAELRLAGLELTDASLRLLLRHAPQLSALDLSHCAHVGDPSVHLLTAPTSPLRETLVHLNLAGKCGPLSVHPANLLVPVVRAYPLLTFLVSAAIAPSPAAGPPGPFRCPEEKLLLKDSYPDSLNVTDNGSYCEEWGLRAYRLFGAALGS</sequence>
<dbReference type="InterPro" id="IPR050690">
    <property type="entry name" value="JHDM1_Histone_Demethylase"/>
</dbReference>
<feature type="non-terminal residue" evidence="8">
    <location>
        <position position="1"/>
    </location>
</feature>
<keyword evidence="4" id="KW-0862">Zinc</keyword>
<evidence type="ECO:0000259" key="7">
    <source>
        <dbReference type="PROSITE" id="PS50016"/>
    </source>
</evidence>
<keyword evidence="1" id="KW-0479">Metal-binding</keyword>
<feature type="region of interest" description="Disordered" evidence="6">
    <location>
        <begin position="362"/>
        <end position="382"/>
    </location>
</feature>
<dbReference type="Gene3D" id="3.80.10.10">
    <property type="entry name" value="Ribonuclease Inhibitor"/>
    <property type="match status" value="2"/>
</dbReference>
<name>A0A643C3I7_BALPH</name>
<dbReference type="InterPro" id="IPR032675">
    <property type="entry name" value="LRR_dom_sf"/>
</dbReference>
<keyword evidence="3" id="KW-0833">Ubl conjugation pathway</keyword>
<dbReference type="AlphaFoldDB" id="A0A643C3I7"/>
<organism evidence="8 9">
    <name type="scientific">Balaenoptera physalus</name>
    <name type="common">Fin whale</name>
    <name type="synonym">Balaena physalus</name>
    <dbReference type="NCBI Taxonomy" id="9770"/>
    <lineage>
        <taxon>Eukaryota</taxon>
        <taxon>Metazoa</taxon>
        <taxon>Chordata</taxon>
        <taxon>Craniata</taxon>
        <taxon>Vertebrata</taxon>
        <taxon>Euteleostomi</taxon>
        <taxon>Mammalia</taxon>
        <taxon>Eutheria</taxon>
        <taxon>Laurasiatheria</taxon>
        <taxon>Artiodactyla</taxon>
        <taxon>Whippomorpha</taxon>
        <taxon>Cetacea</taxon>
        <taxon>Mysticeti</taxon>
        <taxon>Balaenopteridae</taxon>
        <taxon>Balaenoptera</taxon>
    </lineage>
</organism>
<dbReference type="GO" id="GO:0008270">
    <property type="term" value="F:zinc ion binding"/>
    <property type="evidence" value="ECO:0007669"/>
    <property type="project" value="UniProtKB-KW"/>
</dbReference>
<comment type="caution">
    <text evidence="8">The sequence shown here is derived from an EMBL/GenBank/DDBJ whole genome shotgun (WGS) entry which is preliminary data.</text>
</comment>
<feature type="domain" description="PHD-type" evidence="7">
    <location>
        <begin position="24"/>
        <end position="100"/>
    </location>
</feature>
<dbReference type="InterPro" id="IPR001810">
    <property type="entry name" value="F-box_dom"/>
</dbReference>
<feature type="region of interest" description="Disordered" evidence="6">
    <location>
        <begin position="244"/>
        <end position="267"/>
    </location>
</feature>
<reference evidence="8 9" key="1">
    <citation type="journal article" date="2019" name="PLoS ONE">
        <title>Genomic analyses reveal an absence of contemporary introgressive admixture between fin whales and blue whales, despite known hybrids.</title>
        <authorList>
            <person name="Westbury M.V."/>
            <person name="Petersen B."/>
            <person name="Lorenzen E.D."/>
        </authorList>
    </citation>
    <scope>NUCLEOTIDE SEQUENCE [LARGE SCALE GENOMIC DNA]</scope>
    <source>
        <strain evidence="8">FinWhale-01</strain>
    </source>
</reference>
<evidence type="ECO:0000256" key="5">
    <source>
        <dbReference type="PROSITE-ProRule" id="PRU00146"/>
    </source>
</evidence>
<evidence type="ECO:0000313" key="9">
    <source>
        <dbReference type="Proteomes" id="UP000437017"/>
    </source>
</evidence>
<dbReference type="PROSITE" id="PS50016">
    <property type="entry name" value="ZF_PHD_2"/>
    <property type="match status" value="1"/>
</dbReference>
<feature type="non-terminal residue" evidence="8">
    <location>
        <position position="689"/>
    </location>
</feature>